<accession>A0ABT8DKD6</accession>
<dbReference type="NCBIfam" id="NF035944">
    <property type="entry name" value="PEPxxWA-CTERM"/>
    <property type="match status" value="1"/>
</dbReference>
<dbReference type="InterPro" id="IPR013424">
    <property type="entry name" value="Ice-binding_C"/>
</dbReference>
<dbReference type="EMBL" id="JAUHHC010000001">
    <property type="protein sequence ID" value="MDN3918880.1"/>
    <property type="molecule type" value="Genomic_DNA"/>
</dbReference>
<dbReference type="Pfam" id="PF07589">
    <property type="entry name" value="PEP-CTERM"/>
    <property type="match status" value="1"/>
</dbReference>
<feature type="chain" id="PRO_5047177961" evidence="1">
    <location>
        <begin position="23"/>
        <end position="404"/>
    </location>
</feature>
<reference evidence="3 4" key="1">
    <citation type="submission" date="2023-06" db="EMBL/GenBank/DDBJ databases">
        <title>Pelomonas sp. PFR6 16S ribosomal RNA gene Genome sequencing and assembly.</title>
        <authorList>
            <person name="Woo H."/>
        </authorList>
    </citation>
    <scope>NUCLEOTIDE SEQUENCE [LARGE SCALE GENOMIC DNA]</scope>
    <source>
        <strain evidence="3 4">PFR6</strain>
    </source>
</reference>
<gene>
    <name evidence="3" type="ORF">QWJ38_01190</name>
</gene>
<evidence type="ECO:0000256" key="1">
    <source>
        <dbReference type="SAM" id="SignalP"/>
    </source>
</evidence>
<dbReference type="RefSeq" id="WP_290357208.1">
    <property type="nucleotide sequence ID" value="NZ_JAUHHC010000001.1"/>
</dbReference>
<evidence type="ECO:0000313" key="4">
    <source>
        <dbReference type="Proteomes" id="UP001228044"/>
    </source>
</evidence>
<sequence>MHPVLQPALLATLLALAAPALAEPPQLVPGSVNMFRDWRGANSVGLTAGDRLQYGANIVGGSSDVSISATAATGFVSAAAPCSPLAVSPNFCANATGYNANRLQPWTLHFSRDGETTNVTGPSMVGVQRVPFPTSVTMSGTGLTPTISWQVPGGFVPDGFRIQIFDKSLFRDNGVNDIIYAASLPSTASSFSLPGNIGLSGSGKYAINFQLITTRSHIAFTGSNAEIFSRSNSWFDFTPLSGDAPSDIALPTIDASGVYNFQVGNVGPDHITFIDPEVAIGYHYAIGASGPNFQSLLLPDVGDGVYTLSYSDGSGPHQTTVLQGQQFLFGPGGVAAFTVEGIETSAALDPGNATAFVTGLTFAGAGDFSGTMTPITVNVPVPEPQGWALLLAGLGVLGAALRRR</sequence>
<comment type="caution">
    <text evidence="3">The sequence shown here is derived from an EMBL/GenBank/DDBJ whole genome shotgun (WGS) entry which is preliminary data.</text>
</comment>
<proteinExistence type="predicted"/>
<dbReference type="Proteomes" id="UP001228044">
    <property type="component" value="Unassembled WGS sequence"/>
</dbReference>
<feature type="domain" description="Ice-binding protein C-terminal" evidence="2">
    <location>
        <begin position="380"/>
        <end position="404"/>
    </location>
</feature>
<feature type="signal peptide" evidence="1">
    <location>
        <begin position="1"/>
        <end position="22"/>
    </location>
</feature>
<protein>
    <submittedName>
        <fullName evidence="3">PEPxxWA-CTERM sorting domain-containing protein</fullName>
    </submittedName>
</protein>
<keyword evidence="1" id="KW-0732">Signal</keyword>
<name>A0ABT8DKD6_9BURK</name>
<organism evidence="3 4">
    <name type="scientific">Roseateles violae</name>
    <dbReference type="NCBI Taxonomy" id="3058042"/>
    <lineage>
        <taxon>Bacteria</taxon>
        <taxon>Pseudomonadati</taxon>
        <taxon>Pseudomonadota</taxon>
        <taxon>Betaproteobacteria</taxon>
        <taxon>Burkholderiales</taxon>
        <taxon>Sphaerotilaceae</taxon>
        <taxon>Roseateles</taxon>
    </lineage>
</organism>
<evidence type="ECO:0000313" key="3">
    <source>
        <dbReference type="EMBL" id="MDN3918880.1"/>
    </source>
</evidence>
<keyword evidence="4" id="KW-1185">Reference proteome</keyword>
<evidence type="ECO:0000259" key="2">
    <source>
        <dbReference type="Pfam" id="PF07589"/>
    </source>
</evidence>